<dbReference type="InterPro" id="IPR036271">
    <property type="entry name" value="Tet_transcr_reg_TetR-rel_C_sf"/>
</dbReference>
<evidence type="ECO:0000256" key="1">
    <source>
        <dbReference type="ARBA" id="ARBA00023015"/>
    </source>
</evidence>
<evidence type="ECO:0000313" key="6">
    <source>
        <dbReference type="EMBL" id="GLQ03259.1"/>
    </source>
</evidence>
<dbReference type="Pfam" id="PF00440">
    <property type="entry name" value="TetR_N"/>
    <property type="match status" value="1"/>
</dbReference>
<protein>
    <submittedName>
        <fullName evidence="6">TetR family transcriptional regulator</fullName>
    </submittedName>
</protein>
<reference evidence="6" key="2">
    <citation type="submission" date="2023-01" db="EMBL/GenBank/DDBJ databases">
        <title>Draft genome sequence of Pseudoalteromonas tetraodonis strain NBRC 103034.</title>
        <authorList>
            <person name="Sun Q."/>
            <person name="Mori K."/>
        </authorList>
    </citation>
    <scope>NUCLEOTIDE SEQUENCE</scope>
    <source>
        <strain evidence="6">NBRC 103034</strain>
    </source>
</reference>
<name>A0AA37W240_9GAMM</name>
<keyword evidence="1" id="KW-0805">Transcription regulation</keyword>
<dbReference type="SUPFAM" id="SSF48498">
    <property type="entry name" value="Tetracyclin repressor-like, C-terminal domain"/>
    <property type="match status" value="1"/>
</dbReference>
<evidence type="ECO:0000256" key="2">
    <source>
        <dbReference type="ARBA" id="ARBA00023125"/>
    </source>
</evidence>
<feature type="DNA-binding region" description="H-T-H motif" evidence="4">
    <location>
        <begin position="37"/>
        <end position="56"/>
    </location>
</feature>
<dbReference type="Proteomes" id="UP001161408">
    <property type="component" value="Unassembled WGS sequence"/>
</dbReference>
<dbReference type="Gene3D" id="1.10.357.10">
    <property type="entry name" value="Tetracycline Repressor, domain 2"/>
    <property type="match status" value="1"/>
</dbReference>
<dbReference type="AlphaFoldDB" id="A0AA37W240"/>
<proteinExistence type="predicted"/>
<evidence type="ECO:0000313" key="7">
    <source>
        <dbReference type="Proteomes" id="UP001161408"/>
    </source>
</evidence>
<dbReference type="PROSITE" id="PS50977">
    <property type="entry name" value="HTH_TETR_2"/>
    <property type="match status" value="1"/>
</dbReference>
<sequence length="204" mass="22713">MSSCVFTAQIWNIMDKQQQIISTALSLFYKKGIHAVGINEILAVSGIAKKTLYKHFESKDALICACLVARDICFNAWLKKICIQPSAMLVAQAIFAGLKKWINNEVSELGCFNGCFFINTAAEYPVENDPIAKLCKQHKQANFEIILSALLETPEFAHNREKAIEATQHLLILKEGYICRARVMHDVTVTPPSDNILKAIVAVS</sequence>
<organism evidence="6 7">
    <name type="scientific">Pseudoalteromonas tetraodonis GFC</name>
    <dbReference type="NCBI Taxonomy" id="1315271"/>
    <lineage>
        <taxon>Bacteria</taxon>
        <taxon>Pseudomonadati</taxon>
        <taxon>Pseudomonadota</taxon>
        <taxon>Gammaproteobacteria</taxon>
        <taxon>Alteromonadales</taxon>
        <taxon>Pseudoalteromonadaceae</taxon>
        <taxon>Pseudoalteromonas</taxon>
    </lineage>
</organism>
<evidence type="ECO:0000256" key="4">
    <source>
        <dbReference type="PROSITE-ProRule" id="PRU00335"/>
    </source>
</evidence>
<keyword evidence="2 4" id="KW-0238">DNA-binding</keyword>
<feature type="domain" description="HTH tetR-type" evidence="5">
    <location>
        <begin position="14"/>
        <end position="74"/>
    </location>
</feature>
<dbReference type="EMBL" id="BSNE01000012">
    <property type="protein sequence ID" value="GLQ03259.1"/>
    <property type="molecule type" value="Genomic_DNA"/>
</dbReference>
<evidence type="ECO:0000259" key="5">
    <source>
        <dbReference type="PROSITE" id="PS50977"/>
    </source>
</evidence>
<dbReference type="SUPFAM" id="SSF46689">
    <property type="entry name" value="Homeodomain-like"/>
    <property type="match status" value="1"/>
</dbReference>
<keyword evidence="3" id="KW-0804">Transcription</keyword>
<dbReference type="PANTHER" id="PTHR47506">
    <property type="entry name" value="TRANSCRIPTIONAL REGULATORY PROTEIN"/>
    <property type="match status" value="1"/>
</dbReference>
<accession>A0AA37W240</accession>
<comment type="caution">
    <text evidence="6">The sequence shown here is derived from an EMBL/GenBank/DDBJ whole genome shotgun (WGS) entry which is preliminary data.</text>
</comment>
<dbReference type="InterPro" id="IPR001647">
    <property type="entry name" value="HTH_TetR"/>
</dbReference>
<keyword evidence="7" id="KW-1185">Reference proteome</keyword>
<evidence type="ECO:0000256" key="3">
    <source>
        <dbReference type="ARBA" id="ARBA00023163"/>
    </source>
</evidence>
<gene>
    <name evidence="6" type="ORF">GCM10007914_21400</name>
</gene>
<dbReference type="PANTHER" id="PTHR47506:SF1">
    <property type="entry name" value="HTH-TYPE TRANSCRIPTIONAL REGULATOR YJDC"/>
    <property type="match status" value="1"/>
</dbReference>
<dbReference type="GO" id="GO:0003677">
    <property type="term" value="F:DNA binding"/>
    <property type="evidence" value="ECO:0007669"/>
    <property type="project" value="UniProtKB-UniRule"/>
</dbReference>
<reference evidence="6" key="1">
    <citation type="journal article" date="2014" name="Int. J. Syst. Evol. Microbiol.">
        <title>Complete genome sequence of Corynebacterium casei LMG S-19264T (=DSM 44701T), isolated from a smear-ripened cheese.</title>
        <authorList>
            <consortium name="US DOE Joint Genome Institute (JGI-PGF)"/>
            <person name="Walter F."/>
            <person name="Albersmeier A."/>
            <person name="Kalinowski J."/>
            <person name="Ruckert C."/>
        </authorList>
    </citation>
    <scope>NUCLEOTIDE SEQUENCE</scope>
    <source>
        <strain evidence="6">NBRC 103034</strain>
    </source>
</reference>
<dbReference type="InterPro" id="IPR009057">
    <property type="entry name" value="Homeodomain-like_sf"/>
</dbReference>
<dbReference type="PRINTS" id="PR00455">
    <property type="entry name" value="HTHTETR"/>
</dbReference>